<name>A0A3P7JKJ3_LITSI</name>
<gene>
    <name evidence="1" type="ORF">NLS_LOCUS9318</name>
</gene>
<keyword evidence="2" id="KW-1185">Reference proteome</keyword>
<organism evidence="1 2">
    <name type="scientific">Litomosoides sigmodontis</name>
    <name type="common">Filarial nematode worm</name>
    <dbReference type="NCBI Taxonomy" id="42156"/>
    <lineage>
        <taxon>Eukaryota</taxon>
        <taxon>Metazoa</taxon>
        <taxon>Ecdysozoa</taxon>
        <taxon>Nematoda</taxon>
        <taxon>Chromadorea</taxon>
        <taxon>Rhabditida</taxon>
        <taxon>Spirurina</taxon>
        <taxon>Spiruromorpha</taxon>
        <taxon>Filarioidea</taxon>
        <taxon>Onchocercidae</taxon>
        <taxon>Litomosoides</taxon>
    </lineage>
</organism>
<evidence type="ECO:0000313" key="1">
    <source>
        <dbReference type="EMBL" id="VDM91453.1"/>
    </source>
</evidence>
<evidence type="ECO:0000313" key="2">
    <source>
        <dbReference type="Proteomes" id="UP000277928"/>
    </source>
</evidence>
<sequence length="154" mass="17635">MDARSSAFSKSSNSSDHIWDVNLMKEELDEIERLDPLKLKSNVKKMIEVWEVINESIEKLIAKDEKNGATTTIVNVSTNKHEYAVSTNMPKLRELMKKLGNRSGWNGRKNGSLCSCVPGENSHEKTSNHKPYQRDFRSCFLSRRPVGSLRVIRR</sequence>
<accession>A0A3P7JKJ3</accession>
<dbReference type="EMBL" id="UYRX01001503">
    <property type="protein sequence ID" value="VDM91453.1"/>
    <property type="molecule type" value="Genomic_DNA"/>
</dbReference>
<protein>
    <submittedName>
        <fullName evidence="1">Uncharacterized protein</fullName>
    </submittedName>
</protein>
<reference evidence="1 2" key="1">
    <citation type="submission" date="2018-08" db="EMBL/GenBank/DDBJ databases">
        <authorList>
            <person name="Laetsch R D."/>
            <person name="Stevens L."/>
            <person name="Kumar S."/>
            <person name="Blaxter L. M."/>
        </authorList>
    </citation>
    <scope>NUCLEOTIDE SEQUENCE [LARGE SCALE GENOMIC DNA]</scope>
</reference>
<dbReference type="Proteomes" id="UP000277928">
    <property type="component" value="Unassembled WGS sequence"/>
</dbReference>
<dbReference type="AlphaFoldDB" id="A0A3P7JKJ3"/>
<proteinExistence type="predicted"/>